<evidence type="ECO:0000256" key="2">
    <source>
        <dbReference type="ARBA" id="ARBA00022746"/>
    </source>
</evidence>
<evidence type="ECO:0000256" key="3">
    <source>
        <dbReference type="ARBA" id="ARBA00023002"/>
    </source>
</evidence>
<keyword evidence="2 5" id="KW-0125">Carotenoid biosynthesis</keyword>
<dbReference type="GeneID" id="83012817"/>
<protein>
    <submittedName>
        <fullName evidence="7">Phytoene dehydrogenase family protein</fullName>
        <ecNumber evidence="7">1.3.8.2</ecNumber>
    </submittedName>
</protein>
<organism evidence="7 8">
    <name type="scientific">Clostridium disporicum</name>
    <dbReference type="NCBI Taxonomy" id="84024"/>
    <lineage>
        <taxon>Bacteria</taxon>
        <taxon>Bacillati</taxon>
        <taxon>Bacillota</taxon>
        <taxon>Clostridia</taxon>
        <taxon>Eubacteriales</taxon>
        <taxon>Clostridiaceae</taxon>
        <taxon>Clostridium</taxon>
    </lineage>
</organism>
<dbReference type="EC" id="1.3.8.2" evidence="7"/>
<dbReference type="RefSeq" id="WP_042400887.1">
    <property type="nucleotide sequence ID" value="NZ_CYZV01000045.1"/>
</dbReference>
<gene>
    <name evidence="7" type="primary">crtN</name>
    <name evidence="7" type="ORF">ERS852470_03210</name>
</gene>
<evidence type="ECO:0000256" key="1">
    <source>
        <dbReference type="ARBA" id="ARBA00004829"/>
    </source>
</evidence>
<dbReference type="GO" id="GO:0016117">
    <property type="term" value="P:carotenoid biosynthetic process"/>
    <property type="evidence" value="ECO:0007669"/>
    <property type="project" value="UniProtKB-KW"/>
</dbReference>
<name>A0A174HKN7_9CLOT</name>
<dbReference type="OrthoDB" id="9814556at2"/>
<evidence type="ECO:0000259" key="6">
    <source>
        <dbReference type="Pfam" id="PF01593"/>
    </source>
</evidence>
<dbReference type="GO" id="GO:0102223">
    <property type="term" value="F:4,4'-diapophytoene desaturase (4,4'-diaponeurosporene-forming)"/>
    <property type="evidence" value="ECO:0007669"/>
    <property type="project" value="UniProtKB-EC"/>
</dbReference>
<dbReference type="NCBIfam" id="TIGR02734">
    <property type="entry name" value="crtI_fam"/>
    <property type="match status" value="1"/>
</dbReference>
<dbReference type="EMBL" id="CYZV01000045">
    <property type="protein sequence ID" value="CUO73690.1"/>
    <property type="molecule type" value="Genomic_DNA"/>
</dbReference>
<evidence type="ECO:0000256" key="5">
    <source>
        <dbReference type="RuleBase" id="RU362075"/>
    </source>
</evidence>
<dbReference type="SUPFAM" id="SSF51905">
    <property type="entry name" value="FAD/NAD(P)-binding domain"/>
    <property type="match status" value="1"/>
</dbReference>
<accession>A0A174HKN7</accession>
<evidence type="ECO:0000313" key="7">
    <source>
        <dbReference type="EMBL" id="CUO73690.1"/>
    </source>
</evidence>
<dbReference type="Proteomes" id="UP000095558">
    <property type="component" value="Unassembled WGS sequence"/>
</dbReference>
<evidence type="ECO:0000313" key="8">
    <source>
        <dbReference type="Proteomes" id="UP000095558"/>
    </source>
</evidence>
<evidence type="ECO:0000256" key="4">
    <source>
        <dbReference type="ARBA" id="ARBA00038322"/>
    </source>
</evidence>
<comment type="pathway">
    <text evidence="1 5">Carotenoid biosynthesis.</text>
</comment>
<dbReference type="Pfam" id="PF01593">
    <property type="entry name" value="Amino_oxidase"/>
    <property type="match status" value="1"/>
</dbReference>
<reference evidence="7 8" key="1">
    <citation type="submission" date="2015-09" db="EMBL/GenBank/DDBJ databases">
        <authorList>
            <consortium name="Pathogen Informatics"/>
        </authorList>
    </citation>
    <scope>NUCLEOTIDE SEQUENCE [LARGE SCALE GENOMIC DNA]</scope>
    <source>
        <strain evidence="7 8">2789STDY5834855</strain>
    </source>
</reference>
<comment type="similarity">
    <text evidence="4">Belongs to the carotenoid/retinoid oxidoreductase family. CrtN subfamily.</text>
</comment>
<dbReference type="PANTHER" id="PTHR43734">
    <property type="entry name" value="PHYTOENE DESATURASE"/>
    <property type="match status" value="1"/>
</dbReference>
<feature type="domain" description="Amine oxidase" evidence="6">
    <location>
        <begin position="11"/>
        <end position="475"/>
    </location>
</feature>
<dbReference type="InterPro" id="IPR002937">
    <property type="entry name" value="Amino_oxidase"/>
</dbReference>
<proteinExistence type="inferred from homology"/>
<keyword evidence="3 5" id="KW-0560">Oxidoreductase</keyword>
<dbReference type="InterPro" id="IPR036188">
    <property type="entry name" value="FAD/NAD-bd_sf"/>
</dbReference>
<dbReference type="PANTHER" id="PTHR43734:SF1">
    <property type="entry name" value="PHYTOENE DESATURASE"/>
    <property type="match status" value="1"/>
</dbReference>
<dbReference type="Gene3D" id="3.50.50.60">
    <property type="entry name" value="FAD/NAD(P)-binding domain"/>
    <property type="match status" value="2"/>
</dbReference>
<dbReference type="AlphaFoldDB" id="A0A174HKN7"/>
<dbReference type="InterPro" id="IPR014105">
    <property type="entry name" value="Carotenoid/retinoid_OxRdtase"/>
</dbReference>
<sequence>MKKAIVIGGGIGGLSIAARLLKDGFNVDLYEKNKSLGGKISQVKFADFKFDLTASLLMIPNDYTEIFSYCNKNYKDYFSFIPLNNLYKVFYYDNTNYTFQTDLPSLCKTINNITNNDLNDMYSYFNFLSTNYKKYLLAEKYFLNTSFINTNNFFNPLTLSKVYKLHTLNSCYKDCKKFISSEKLINYILFQSMYVGVSPFSSPSIYNLIPSATQYQGLYYIKGGMYSYIQSLRKLILDLGGKIHLSSPVDEILLKNNTAIGIKIKNKNIHSDLVVCSSDYSYAINNLLKDKSITQISKNINNLEHSCSTFIIYLALDKKYPLLNVHNIFINKDFRKNIEAPFKGKLSSNPSLYIYCPSSIDNSLCPLGCETINIMVRVPNLLYKNIYWNSDTISKLSNNLLSIVSKIPGLEDLQSHILFKHHLTPIDLKNIFNTYAGSAFGISHNLNQSLVFRPQCTLPKIKNLYFTGASIHPGNGTSMVLKSSKICSEIIKE</sequence>